<name>A0ACB7XN99_9ERIC</name>
<comment type="caution">
    <text evidence="1">The sequence shown here is derived from an EMBL/GenBank/DDBJ whole genome shotgun (WGS) entry which is preliminary data.</text>
</comment>
<keyword evidence="2" id="KW-1185">Reference proteome</keyword>
<gene>
    <name evidence="1" type="ORF">Vadar_000344</name>
</gene>
<dbReference type="EMBL" id="CM037151">
    <property type="protein sequence ID" value="KAH7842000.1"/>
    <property type="molecule type" value="Genomic_DNA"/>
</dbReference>
<dbReference type="Proteomes" id="UP000828048">
    <property type="component" value="Chromosome 1"/>
</dbReference>
<organism evidence="1 2">
    <name type="scientific">Vaccinium darrowii</name>
    <dbReference type="NCBI Taxonomy" id="229202"/>
    <lineage>
        <taxon>Eukaryota</taxon>
        <taxon>Viridiplantae</taxon>
        <taxon>Streptophyta</taxon>
        <taxon>Embryophyta</taxon>
        <taxon>Tracheophyta</taxon>
        <taxon>Spermatophyta</taxon>
        <taxon>Magnoliopsida</taxon>
        <taxon>eudicotyledons</taxon>
        <taxon>Gunneridae</taxon>
        <taxon>Pentapetalae</taxon>
        <taxon>asterids</taxon>
        <taxon>Ericales</taxon>
        <taxon>Ericaceae</taxon>
        <taxon>Vaccinioideae</taxon>
        <taxon>Vaccinieae</taxon>
        <taxon>Vaccinium</taxon>
    </lineage>
</organism>
<proteinExistence type="predicted"/>
<accession>A0ACB7XN99</accession>
<sequence length="316" mass="35543">MLGAKEIDSSMGDQVLMQPSIIHRSTKSNKSASPAPCEDIHFKSLGCSVDEVMPVMMVQSSTLEEQIAALTKTLEKFVKHDQRQTTQLKELSDKVDQVRMSRCSSKHSSSSFPTETPHEVLKTSPEIAQEKIFKTSQEANPEEIFLVSREEVSATEMCTKGMCWSLQYILQGLKPKNFEELATRAHDMELTVAISKKEDDGDPEWQDEWRQQNSSSSELQARGEPSSEESNSFVGSPKSEYNYDEDEDEATSYLIMTVFEPSNFIAPPTQQVNLQSTSNSNILLDKSLNYPPSSKTGRFNNPLRRMSLNCKLLHDA</sequence>
<evidence type="ECO:0000313" key="2">
    <source>
        <dbReference type="Proteomes" id="UP000828048"/>
    </source>
</evidence>
<evidence type="ECO:0000313" key="1">
    <source>
        <dbReference type="EMBL" id="KAH7842000.1"/>
    </source>
</evidence>
<protein>
    <submittedName>
        <fullName evidence="1">Uncharacterized protein</fullName>
    </submittedName>
</protein>
<reference evidence="1 2" key="1">
    <citation type="journal article" date="2021" name="Hortic Res">
        <title>High-quality reference genome and annotation aids understanding of berry development for evergreen blueberry (Vaccinium darrowii).</title>
        <authorList>
            <person name="Yu J."/>
            <person name="Hulse-Kemp A.M."/>
            <person name="Babiker E."/>
            <person name="Staton M."/>
        </authorList>
    </citation>
    <scope>NUCLEOTIDE SEQUENCE [LARGE SCALE GENOMIC DNA]</scope>
    <source>
        <strain evidence="2">cv. NJ 8807/NJ 8810</strain>
        <tissue evidence="1">Young leaf</tissue>
    </source>
</reference>